<feature type="chain" id="PRO_5047414166" evidence="3">
    <location>
        <begin position="20"/>
        <end position="355"/>
    </location>
</feature>
<keyword evidence="6" id="KW-1185">Reference proteome</keyword>
<evidence type="ECO:0000256" key="1">
    <source>
        <dbReference type="ARBA" id="ARBA00005662"/>
    </source>
</evidence>
<evidence type="ECO:0000313" key="5">
    <source>
        <dbReference type="EMBL" id="MDP9800279.1"/>
    </source>
</evidence>
<proteinExistence type="inferred from homology"/>
<feature type="compositionally biased region" description="Pro residues" evidence="2">
    <location>
        <begin position="53"/>
        <end position="69"/>
    </location>
</feature>
<dbReference type="PANTHER" id="PTHR33393">
    <property type="entry name" value="POLYGLUTAMINE SYNTHESIS ACCESSORY PROTEIN RV0574C-RELATED"/>
    <property type="match status" value="1"/>
</dbReference>
<feature type="domain" description="Capsule synthesis protein CapA" evidence="4">
    <location>
        <begin position="79"/>
        <end position="331"/>
    </location>
</feature>
<dbReference type="Pfam" id="PF09587">
    <property type="entry name" value="PGA_cap"/>
    <property type="match status" value="1"/>
</dbReference>
<organism evidence="5 6">
    <name type="scientific">Arcanobacterium wilhelmae</name>
    <dbReference type="NCBI Taxonomy" id="1803177"/>
    <lineage>
        <taxon>Bacteria</taxon>
        <taxon>Bacillati</taxon>
        <taxon>Actinomycetota</taxon>
        <taxon>Actinomycetes</taxon>
        <taxon>Actinomycetales</taxon>
        <taxon>Actinomycetaceae</taxon>
        <taxon>Arcanobacterium</taxon>
    </lineage>
</organism>
<name>A0ABT9N994_9ACTO</name>
<evidence type="ECO:0000313" key="6">
    <source>
        <dbReference type="Proteomes" id="UP001235966"/>
    </source>
</evidence>
<evidence type="ECO:0000259" key="4">
    <source>
        <dbReference type="SMART" id="SM00854"/>
    </source>
</evidence>
<comment type="caution">
    <text evidence="5">The sequence shown here is derived from an EMBL/GenBank/DDBJ whole genome shotgun (WGS) entry which is preliminary data.</text>
</comment>
<feature type="signal peptide" evidence="3">
    <location>
        <begin position="1"/>
        <end position="19"/>
    </location>
</feature>
<accession>A0ABT9N994</accession>
<feature type="region of interest" description="Disordered" evidence="2">
    <location>
        <begin position="23"/>
        <end position="75"/>
    </location>
</feature>
<evidence type="ECO:0000256" key="2">
    <source>
        <dbReference type="SAM" id="MobiDB-lite"/>
    </source>
</evidence>
<dbReference type="PROSITE" id="PS51257">
    <property type="entry name" value="PROKAR_LIPOPROTEIN"/>
    <property type="match status" value="1"/>
</dbReference>
<dbReference type="Proteomes" id="UP001235966">
    <property type="component" value="Unassembled WGS sequence"/>
</dbReference>
<reference evidence="5 6" key="1">
    <citation type="submission" date="2023-07" db="EMBL/GenBank/DDBJ databases">
        <title>Sequencing the genomes of 1000 actinobacteria strains.</title>
        <authorList>
            <person name="Klenk H.-P."/>
        </authorList>
    </citation>
    <scope>NUCLEOTIDE SEQUENCE [LARGE SCALE GENOMIC DNA]</scope>
    <source>
        <strain evidence="5 6">DSM 102162</strain>
    </source>
</reference>
<dbReference type="CDD" id="cd07381">
    <property type="entry name" value="MPP_CapA"/>
    <property type="match status" value="1"/>
</dbReference>
<dbReference type="InterPro" id="IPR052169">
    <property type="entry name" value="CW_Biosynth-Accessory"/>
</dbReference>
<dbReference type="Gene3D" id="3.60.21.10">
    <property type="match status" value="1"/>
</dbReference>
<sequence>MKYSVLQTLVTIATLTTLAACSTAPGAPASAGRSGTPSQPPTSLTRTTQTTPQPSPSHTPSPAVTPTPVKPAGKASTMTIVNGGDILLHLSVNEAAKTRSGYDYTPYYTPISQWIKGADLALCALEIPIVRKDQQPSNYPQFGAPWDLAKSLKNIGFDGCALATNHSMDRGFGGVESTIDAFTQAGLGFAGTATSEKQAKDIQFYNYRSGGREVKIAHLSATTLTNGIPIPKAHPYSWNVVGRLGKPVQTIIDDAKRARALGADLVVVSMHWGTEYVSEPIAEQKDIAKQLADSGGIDLVLGNHSHVPEPVAKLDGGVDGRGMWVVWVTRQPDFGANCGISRTPRDNGSLDYRNG</sequence>
<comment type="similarity">
    <text evidence="1">Belongs to the CapA family.</text>
</comment>
<dbReference type="InterPro" id="IPR029052">
    <property type="entry name" value="Metallo-depent_PP-like"/>
</dbReference>
<dbReference type="SUPFAM" id="SSF56300">
    <property type="entry name" value="Metallo-dependent phosphatases"/>
    <property type="match status" value="1"/>
</dbReference>
<dbReference type="PANTHER" id="PTHR33393:SF13">
    <property type="entry name" value="PGA BIOSYNTHESIS PROTEIN CAPA"/>
    <property type="match status" value="1"/>
</dbReference>
<dbReference type="RefSeq" id="WP_278057674.1">
    <property type="nucleotide sequence ID" value="NZ_CP121247.1"/>
</dbReference>
<feature type="compositionally biased region" description="Low complexity" evidence="2">
    <location>
        <begin position="23"/>
        <end position="52"/>
    </location>
</feature>
<gene>
    <name evidence="5" type="ORF">J2S49_000355</name>
</gene>
<dbReference type="EMBL" id="JAUSQW010000001">
    <property type="protein sequence ID" value="MDP9800279.1"/>
    <property type="molecule type" value="Genomic_DNA"/>
</dbReference>
<evidence type="ECO:0000256" key="3">
    <source>
        <dbReference type="SAM" id="SignalP"/>
    </source>
</evidence>
<dbReference type="SMART" id="SM00854">
    <property type="entry name" value="PGA_cap"/>
    <property type="match status" value="1"/>
</dbReference>
<dbReference type="InterPro" id="IPR019079">
    <property type="entry name" value="Capsule_synth_CapA"/>
</dbReference>
<keyword evidence="3" id="KW-0732">Signal</keyword>
<protein>
    <submittedName>
        <fullName evidence="5">Poly-gamma-glutamate synthesis protein (Capsule biosynthesis protein)</fullName>
    </submittedName>
</protein>